<feature type="compositionally biased region" description="Acidic residues" evidence="1">
    <location>
        <begin position="1"/>
        <end position="14"/>
    </location>
</feature>
<dbReference type="AlphaFoldDB" id="A0A8S2Z152"/>
<dbReference type="EMBL" id="CAJOBH010086844">
    <property type="protein sequence ID" value="CAF4545125.1"/>
    <property type="molecule type" value="Genomic_DNA"/>
</dbReference>
<protein>
    <submittedName>
        <fullName evidence="3">Uncharacterized protein</fullName>
    </submittedName>
</protein>
<dbReference type="EMBL" id="CAJOBJ010102596">
    <property type="protein sequence ID" value="CAF4594751.1"/>
    <property type="molecule type" value="Genomic_DNA"/>
</dbReference>
<comment type="caution">
    <text evidence="3">The sequence shown here is derived from an EMBL/GenBank/DDBJ whole genome shotgun (WGS) entry which is preliminary data.</text>
</comment>
<evidence type="ECO:0000313" key="5">
    <source>
        <dbReference type="Proteomes" id="UP000681720"/>
    </source>
</evidence>
<dbReference type="Proteomes" id="UP000681720">
    <property type="component" value="Unassembled WGS sequence"/>
</dbReference>
<evidence type="ECO:0000313" key="3">
    <source>
        <dbReference type="EMBL" id="CAF4594751.1"/>
    </source>
</evidence>
<reference evidence="3" key="1">
    <citation type="submission" date="2021-02" db="EMBL/GenBank/DDBJ databases">
        <authorList>
            <person name="Nowell W R."/>
        </authorList>
    </citation>
    <scope>NUCLEOTIDE SEQUENCE</scope>
</reference>
<name>A0A8S2Z152_9BILA</name>
<dbReference type="Proteomes" id="UP000681967">
    <property type="component" value="Unassembled WGS sequence"/>
</dbReference>
<evidence type="ECO:0000313" key="4">
    <source>
        <dbReference type="EMBL" id="CAF4614929.1"/>
    </source>
</evidence>
<feature type="region of interest" description="Disordered" evidence="1">
    <location>
        <begin position="1"/>
        <end position="24"/>
    </location>
</feature>
<evidence type="ECO:0000313" key="2">
    <source>
        <dbReference type="EMBL" id="CAF4545125.1"/>
    </source>
</evidence>
<feature type="non-terminal residue" evidence="3">
    <location>
        <position position="24"/>
    </location>
</feature>
<dbReference type="EMBL" id="CAJOBH010101425">
    <property type="protein sequence ID" value="CAF4614929.1"/>
    <property type="molecule type" value="Genomic_DNA"/>
</dbReference>
<organism evidence="3 5">
    <name type="scientific">Rotaria magnacalcarata</name>
    <dbReference type="NCBI Taxonomy" id="392030"/>
    <lineage>
        <taxon>Eukaryota</taxon>
        <taxon>Metazoa</taxon>
        <taxon>Spiralia</taxon>
        <taxon>Gnathifera</taxon>
        <taxon>Rotifera</taxon>
        <taxon>Eurotatoria</taxon>
        <taxon>Bdelloidea</taxon>
        <taxon>Philodinida</taxon>
        <taxon>Philodinidae</taxon>
        <taxon>Rotaria</taxon>
    </lineage>
</organism>
<proteinExistence type="predicted"/>
<gene>
    <name evidence="2" type="ORF">BYL167_LOCUS37866</name>
    <name evidence="4" type="ORF">BYL167_LOCUS40707</name>
    <name evidence="3" type="ORF">GIL414_LOCUS38657</name>
</gene>
<evidence type="ECO:0000256" key="1">
    <source>
        <dbReference type="SAM" id="MobiDB-lite"/>
    </source>
</evidence>
<accession>A0A8S2Z152</accession>
<sequence length="24" mass="2823">MASNDEDNEEDEPLEFNNYLTFEG</sequence>